<organism evidence="1 2">
    <name type="scientific">Kitasatospora gansuensis</name>
    <dbReference type="NCBI Taxonomy" id="258050"/>
    <lineage>
        <taxon>Bacteria</taxon>
        <taxon>Bacillati</taxon>
        <taxon>Actinomycetota</taxon>
        <taxon>Actinomycetes</taxon>
        <taxon>Kitasatosporales</taxon>
        <taxon>Streptomycetaceae</taxon>
        <taxon>Kitasatospora</taxon>
    </lineage>
</organism>
<keyword evidence="2" id="KW-1185">Reference proteome</keyword>
<evidence type="ECO:0000313" key="2">
    <source>
        <dbReference type="Proteomes" id="UP000573327"/>
    </source>
</evidence>
<evidence type="ECO:0000313" key="1">
    <source>
        <dbReference type="EMBL" id="MBB4949791.1"/>
    </source>
</evidence>
<comment type="caution">
    <text evidence="1">The sequence shown here is derived from an EMBL/GenBank/DDBJ whole genome shotgun (WGS) entry which is preliminary data.</text>
</comment>
<reference evidence="1 2" key="1">
    <citation type="submission" date="2020-08" db="EMBL/GenBank/DDBJ databases">
        <title>Sequencing the genomes of 1000 actinobacteria strains.</title>
        <authorList>
            <person name="Klenk H.-P."/>
        </authorList>
    </citation>
    <scope>NUCLEOTIDE SEQUENCE [LARGE SCALE GENOMIC DNA]</scope>
    <source>
        <strain evidence="1 2">DSM 44786</strain>
    </source>
</reference>
<gene>
    <name evidence="1" type="ORF">F4556_005326</name>
</gene>
<accession>A0A7W7SFZ8</accession>
<sequence length="580" mass="61862">MRIERHLVGEAALSSAVENFAERAGGEVHRMQNDESPARGWEMVADSFLDYLGARSVGNPELAGKDARIACESAAAAAVGALALNVGRAGHPHVFVEYTGTGVPYGEGRPAEQPDGVVAHSWLDSFFLAFVAKLSDEHGELFLAAAPPLRGCEHRADVVLVHALIAYVYGEAGQTDGLSADGRVAVIDALVEGLGDGTDRPGHRAALATLRAVAAGDREGFRRALAAQLEHYRQRSAVGDPAPRTLLPFDAIALAAMAARWNRWPVEVESDYLPAALVEGFRLPGPRVLGFGRQKRAEALAALAAGPLVVERPVHPYAEEAGRLVQGACAERELAKFRDPEQRPLHVTRRLTGLMRGQVMSFLERSALDPDGRDPQQWETLRIGAEAGGATFRLARSVPGAEHEVTVAGTTRVLPACGGSYGPGAGHWKQAVALALITGERRQLADCVLVTPEFFTVGCYFGPVDAYGAALHDYLRGVDPVPAVTKAFTVCAQHERGLYLAPPVKLLSQLVEGDRAGFALALADALEAHREHYTVGELPAEPDALVDLDILALACHAHRMGWPVPVRSPYLPAGLFGRSG</sequence>
<protein>
    <recommendedName>
        <fullName evidence="3">Immunity protein 49 of polymorphic toxin system</fullName>
    </recommendedName>
</protein>
<evidence type="ECO:0008006" key="3">
    <source>
        <dbReference type="Google" id="ProtNLM"/>
    </source>
</evidence>
<dbReference type="AlphaFoldDB" id="A0A7W7SFZ8"/>
<proteinExistence type="predicted"/>
<dbReference type="InterPro" id="IPR029074">
    <property type="entry name" value="Imm49"/>
</dbReference>
<dbReference type="EMBL" id="JACHJR010000001">
    <property type="protein sequence ID" value="MBB4949791.1"/>
    <property type="molecule type" value="Genomic_DNA"/>
</dbReference>
<dbReference type="Proteomes" id="UP000573327">
    <property type="component" value="Unassembled WGS sequence"/>
</dbReference>
<name>A0A7W7SFZ8_9ACTN</name>
<dbReference type="RefSeq" id="WP_184920407.1">
    <property type="nucleotide sequence ID" value="NZ_JACHJR010000001.1"/>
</dbReference>
<dbReference type="Pfam" id="PF15575">
    <property type="entry name" value="Imm49"/>
    <property type="match status" value="2"/>
</dbReference>